<dbReference type="Proteomes" id="UP000270094">
    <property type="component" value="Unassembled WGS sequence"/>
</dbReference>
<name>A0A3P7LMK3_STRVU</name>
<evidence type="ECO:0000256" key="11">
    <source>
        <dbReference type="RuleBase" id="RU366010"/>
    </source>
</evidence>
<evidence type="ECO:0000256" key="6">
    <source>
        <dbReference type="ARBA" id="ARBA00022964"/>
    </source>
</evidence>
<evidence type="ECO:0000313" key="13">
    <source>
        <dbReference type="Proteomes" id="UP000270094"/>
    </source>
</evidence>
<evidence type="ECO:0000256" key="4">
    <source>
        <dbReference type="ARBA" id="ARBA00022723"/>
    </source>
</evidence>
<dbReference type="AlphaFoldDB" id="A0A3P7LMK3"/>
<gene>
    <name evidence="12" type="ORF">SVUK_LOCUS15360</name>
</gene>
<dbReference type="GO" id="GO:0008198">
    <property type="term" value="F:ferrous iron binding"/>
    <property type="evidence" value="ECO:0007669"/>
    <property type="project" value="TreeGrafter"/>
</dbReference>
<keyword evidence="8 10" id="KW-0408">Iron</keyword>
<dbReference type="GO" id="GO:0019448">
    <property type="term" value="P:L-cysteine catabolic process"/>
    <property type="evidence" value="ECO:0007669"/>
    <property type="project" value="TreeGrafter"/>
</dbReference>
<evidence type="ECO:0000256" key="3">
    <source>
        <dbReference type="ARBA" id="ARBA00013133"/>
    </source>
</evidence>
<feature type="cross-link" description="3'-(S-cysteinyl)-tyrosine (Cys-Tyr)" evidence="9">
    <location>
        <begin position="22"/>
        <end position="88"/>
    </location>
</feature>
<feature type="binding site" evidence="10">
    <location>
        <position position="71"/>
    </location>
    <ligand>
        <name>Fe cation</name>
        <dbReference type="ChEBI" id="CHEBI:24875"/>
        <note>catalytic</note>
    </ligand>
</feature>
<dbReference type="GO" id="GO:0017172">
    <property type="term" value="F:cysteine dioxygenase activity"/>
    <property type="evidence" value="ECO:0007669"/>
    <property type="project" value="UniProtKB-UniRule"/>
</dbReference>
<comment type="cofactor">
    <cofactor evidence="11">
        <name>Fe cation</name>
        <dbReference type="ChEBI" id="CHEBI:24875"/>
    </cofactor>
    <text evidence="11">Binds 1 Fe cation per subunit.</text>
</comment>
<dbReference type="GO" id="GO:0042412">
    <property type="term" value="P:taurine biosynthetic process"/>
    <property type="evidence" value="ECO:0007669"/>
    <property type="project" value="UniProtKB-UniRule"/>
</dbReference>
<reference evidence="12 13" key="1">
    <citation type="submission" date="2018-11" db="EMBL/GenBank/DDBJ databases">
        <authorList>
            <consortium name="Pathogen Informatics"/>
        </authorList>
    </citation>
    <scope>NUCLEOTIDE SEQUENCE [LARGE SCALE GENOMIC DNA]</scope>
</reference>
<comment type="pathway">
    <text evidence="1 11">Organosulfur biosynthesis; taurine biosynthesis; hypotaurine from L-cysteine: step 1/2.</text>
</comment>
<keyword evidence="6 11" id="KW-0223">Dioxygenase</keyword>
<keyword evidence="4 10" id="KW-0479">Metal-binding</keyword>
<keyword evidence="5 9" id="KW-0883">Thioether bond</keyword>
<evidence type="ECO:0000256" key="7">
    <source>
        <dbReference type="ARBA" id="ARBA00023002"/>
    </source>
</evidence>
<dbReference type="EMBL" id="UYYB01108354">
    <property type="protein sequence ID" value="VDM80362.1"/>
    <property type="molecule type" value="Genomic_DNA"/>
</dbReference>
<dbReference type="CDD" id="cd10548">
    <property type="entry name" value="cupin_CDO"/>
    <property type="match status" value="1"/>
</dbReference>
<sequence length="145" mass="16295">MIVLCWGPGMCTNIHDHSGSHCFVKMLEGELRETRFAFPEENSSIGPLAKIGESTMSLNDVSYMSDQLGLHRMENPSHSENAVSLHVYSPAYDKCYLFDQRTKICVSAGSGQRHVSKVTFWSRYGKLSDTTDVPFDRIQTSSRRG</sequence>
<dbReference type="InterPro" id="IPR014710">
    <property type="entry name" value="RmlC-like_jellyroll"/>
</dbReference>
<evidence type="ECO:0000256" key="8">
    <source>
        <dbReference type="ARBA" id="ARBA00023004"/>
    </source>
</evidence>
<dbReference type="InterPro" id="IPR011051">
    <property type="entry name" value="RmlC_Cupin_sf"/>
</dbReference>
<evidence type="ECO:0000256" key="1">
    <source>
        <dbReference type="ARBA" id="ARBA00004759"/>
    </source>
</evidence>
<evidence type="ECO:0000256" key="5">
    <source>
        <dbReference type="ARBA" id="ARBA00022784"/>
    </source>
</evidence>
<evidence type="ECO:0000256" key="10">
    <source>
        <dbReference type="PIRSR" id="PIRSR610300-51"/>
    </source>
</evidence>
<comment type="similarity">
    <text evidence="2 11">Belongs to the cysteine dioxygenase family.</text>
</comment>
<dbReference type="Gene3D" id="2.60.120.10">
    <property type="entry name" value="Jelly Rolls"/>
    <property type="match status" value="1"/>
</dbReference>
<comment type="catalytic activity">
    <reaction evidence="11">
        <text>L-cysteine + O2 = 3-sulfino-L-alanine + H(+)</text>
        <dbReference type="Rhea" id="RHEA:20441"/>
        <dbReference type="ChEBI" id="CHEBI:15378"/>
        <dbReference type="ChEBI" id="CHEBI:15379"/>
        <dbReference type="ChEBI" id="CHEBI:35235"/>
        <dbReference type="ChEBI" id="CHEBI:61085"/>
        <dbReference type="EC" id="1.13.11.20"/>
    </reaction>
</comment>
<dbReference type="SUPFAM" id="SSF51182">
    <property type="entry name" value="RmlC-like cupins"/>
    <property type="match status" value="1"/>
</dbReference>
<evidence type="ECO:0000256" key="9">
    <source>
        <dbReference type="PIRSR" id="PIRSR610300-50"/>
    </source>
</evidence>
<proteinExistence type="inferred from homology"/>
<feature type="binding site" evidence="10">
    <location>
        <position position="17"/>
    </location>
    <ligand>
        <name>Fe cation</name>
        <dbReference type="ChEBI" id="CHEBI:24875"/>
        <note>catalytic</note>
    </ligand>
</feature>
<dbReference type="EC" id="1.13.11.20" evidence="3 11"/>
<protein>
    <recommendedName>
        <fullName evidence="3 11">Cysteine dioxygenase</fullName>
        <ecNumber evidence="3 11">1.13.11.20</ecNumber>
    </recommendedName>
</protein>
<feature type="binding site" evidence="10">
    <location>
        <position position="15"/>
    </location>
    <ligand>
        <name>Fe cation</name>
        <dbReference type="ChEBI" id="CHEBI:24875"/>
        <note>catalytic</note>
    </ligand>
</feature>
<evidence type="ECO:0000256" key="2">
    <source>
        <dbReference type="ARBA" id="ARBA00006622"/>
    </source>
</evidence>
<organism evidence="12 13">
    <name type="scientific">Strongylus vulgaris</name>
    <name type="common">Blood worm</name>
    <dbReference type="NCBI Taxonomy" id="40348"/>
    <lineage>
        <taxon>Eukaryota</taxon>
        <taxon>Metazoa</taxon>
        <taxon>Ecdysozoa</taxon>
        <taxon>Nematoda</taxon>
        <taxon>Chromadorea</taxon>
        <taxon>Rhabditida</taxon>
        <taxon>Rhabditina</taxon>
        <taxon>Rhabditomorpha</taxon>
        <taxon>Strongyloidea</taxon>
        <taxon>Strongylidae</taxon>
        <taxon>Strongylus</taxon>
    </lineage>
</organism>
<dbReference type="PANTHER" id="PTHR12918">
    <property type="entry name" value="CYSTEINE DIOXYGENASE"/>
    <property type="match status" value="1"/>
</dbReference>
<dbReference type="OrthoDB" id="543511at2759"/>
<keyword evidence="13" id="KW-1185">Reference proteome</keyword>
<dbReference type="Pfam" id="PF05995">
    <property type="entry name" value="CDO_I"/>
    <property type="match status" value="1"/>
</dbReference>
<dbReference type="InterPro" id="IPR010300">
    <property type="entry name" value="CDO_1"/>
</dbReference>
<dbReference type="UniPathway" id="UPA00012">
    <property type="reaction ID" value="UER00537"/>
</dbReference>
<dbReference type="PANTHER" id="PTHR12918:SF1">
    <property type="entry name" value="CYSTEINE DIOXYGENASE TYPE 1"/>
    <property type="match status" value="1"/>
</dbReference>
<evidence type="ECO:0000313" key="12">
    <source>
        <dbReference type="EMBL" id="VDM80362.1"/>
    </source>
</evidence>
<keyword evidence="7 11" id="KW-0560">Oxidoreductase</keyword>
<accession>A0A3P7LMK3</accession>